<dbReference type="PANTHER" id="PTHR23028">
    <property type="entry name" value="ACETYLTRANSFERASE"/>
    <property type="match status" value="1"/>
</dbReference>
<sequence>MLLSKMLKKENNNFDIIRLLAAMMVIYGHSYAISPQEGKSDLVSNMINFDYSGSLAVKIFFFLSGLVVSNSLLNNKQISSFIFSRIFRILPGLILVVTASTFLIGPLLSTDSISSYYSNGDTYTYFFRNIILQPQWFLPGVFDHNAQTAFNGSLWTLPYEALAYALTLITFVIIGFENRKLATLIAIVVILDPFIGNKVIFSWIDAKNTEISLLAPCFSLGILFSMWKDKISINKKLIISLWVLYYVFHNSPYVAILFYPAIFTTLLYISSTPLLLKLKLPVDISYGVYLWGWPVQQIFAQFYPDSGVLLNQLLSMLASVLLGTISWFLVEKKFISIGKKTAGFYSGKLAN</sequence>
<keyword evidence="1" id="KW-1133">Transmembrane helix</keyword>
<proteinExistence type="predicted"/>
<feature type="transmembrane region" description="Helical" evidence="1">
    <location>
        <begin position="183"/>
        <end position="204"/>
    </location>
</feature>
<feature type="transmembrane region" description="Helical" evidence="1">
    <location>
        <begin position="12"/>
        <end position="33"/>
    </location>
</feature>
<organism evidence="3 4">
    <name type="scientific">Serratia plymuthica</name>
    <dbReference type="NCBI Taxonomy" id="82996"/>
    <lineage>
        <taxon>Bacteria</taxon>
        <taxon>Pseudomonadati</taxon>
        <taxon>Pseudomonadota</taxon>
        <taxon>Gammaproteobacteria</taxon>
        <taxon>Enterobacterales</taxon>
        <taxon>Yersiniaceae</taxon>
        <taxon>Serratia</taxon>
    </lineage>
</organism>
<comment type="caution">
    <text evidence="3">The sequence shown here is derived from an EMBL/GenBank/DDBJ whole genome shotgun (WGS) entry which is preliminary data.</text>
</comment>
<feature type="transmembrane region" description="Helical" evidence="1">
    <location>
        <begin position="239"/>
        <end position="269"/>
    </location>
</feature>
<evidence type="ECO:0000313" key="3">
    <source>
        <dbReference type="EMBL" id="PYD38993.1"/>
    </source>
</evidence>
<dbReference type="InterPro" id="IPR002656">
    <property type="entry name" value="Acyl_transf_3_dom"/>
</dbReference>
<gene>
    <name evidence="3" type="ORF">CT690_08120</name>
</gene>
<keyword evidence="1" id="KW-0472">Membrane</keyword>
<dbReference type="InterPro" id="IPR050879">
    <property type="entry name" value="Acyltransferase_3"/>
</dbReference>
<reference evidence="3 4" key="1">
    <citation type="submission" date="2017-11" db="EMBL/GenBank/DDBJ databases">
        <title>Genome sequence of the oocydin A producing rhizobacterium Serratia plymuthica 4Rx5.</title>
        <authorList>
            <person name="Matilla M.A."/>
            <person name="Udaondo Z."/>
            <person name="Salmond G.P.C."/>
        </authorList>
    </citation>
    <scope>NUCLEOTIDE SEQUENCE [LARGE SCALE GENOMIC DNA]</scope>
    <source>
        <strain evidence="3 4">4Rx5</strain>
    </source>
</reference>
<dbReference type="Proteomes" id="UP000248196">
    <property type="component" value="Unassembled WGS sequence"/>
</dbReference>
<keyword evidence="1" id="KW-0812">Transmembrane</keyword>
<name>A0A318PAF6_SERPL</name>
<dbReference type="Pfam" id="PF01757">
    <property type="entry name" value="Acyl_transf_3"/>
    <property type="match status" value="1"/>
</dbReference>
<feature type="domain" description="Acyltransferase 3" evidence="2">
    <location>
        <begin position="12"/>
        <end position="327"/>
    </location>
</feature>
<dbReference type="GO" id="GO:0000271">
    <property type="term" value="P:polysaccharide biosynthetic process"/>
    <property type="evidence" value="ECO:0007669"/>
    <property type="project" value="TreeGrafter"/>
</dbReference>
<feature type="transmembrane region" description="Helical" evidence="1">
    <location>
        <begin position="85"/>
        <end position="108"/>
    </location>
</feature>
<keyword evidence="3" id="KW-0012">Acyltransferase</keyword>
<feature type="transmembrane region" description="Helical" evidence="1">
    <location>
        <begin position="309"/>
        <end position="330"/>
    </location>
</feature>
<feature type="transmembrane region" description="Helical" evidence="1">
    <location>
        <begin position="53"/>
        <end position="73"/>
    </location>
</feature>
<dbReference type="EMBL" id="PESE01000002">
    <property type="protein sequence ID" value="PYD38993.1"/>
    <property type="molecule type" value="Genomic_DNA"/>
</dbReference>
<evidence type="ECO:0000259" key="2">
    <source>
        <dbReference type="Pfam" id="PF01757"/>
    </source>
</evidence>
<accession>A0A318PAF6</accession>
<dbReference type="OrthoDB" id="9767863at2"/>
<feature type="transmembrane region" description="Helical" evidence="1">
    <location>
        <begin position="157"/>
        <end position="176"/>
    </location>
</feature>
<dbReference type="GO" id="GO:0016747">
    <property type="term" value="F:acyltransferase activity, transferring groups other than amino-acyl groups"/>
    <property type="evidence" value="ECO:0007669"/>
    <property type="project" value="InterPro"/>
</dbReference>
<dbReference type="PANTHER" id="PTHR23028:SF53">
    <property type="entry name" value="ACYL_TRANSF_3 DOMAIN-CONTAINING PROTEIN"/>
    <property type="match status" value="1"/>
</dbReference>
<evidence type="ECO:0000256" key="1">
    <source>
        <dbReference type="SAM" id="Phobius"/>
    </source>
</evidence>
<keyword evidence="3" id="KW-0808">Transferase</keyword>
<evidence type="ECO:0000313" key="4">
    <source>
        <dbReference type="Proteomes" id="UP000248196"/>
    </source>
</evidence>
<dbReference type="GO" id="GO:0016020">
    <property type="term" value="C:membrane"/>
    <property type="evidence" value="ECO:0007669"/>
    <property type="project" value="TreeGrafter"/>
</dbReference>
<feature type="transmembrane region" description="Helical" evidence="1">
    <location>
        <begin position="210"/>
        <end position="227"/>
    </location>
</feature>
<dbReference type="AlphaFoldDB" id="A0A318PAF6"/>
<dbReference type="RefSeq" id="WP_020453795.1">
    <property type="nucleotide sequence ID" value="NZ_PESE01000002.1"/>
</dbReference>
<protein>
    <submittedName>
        <fullName evidence="3">Acyltransferase</fullName>
    </submittedName>
</protein>